<keyword evidence="1" id="KW-1133">Transmembrane helix</keyword>
<evidence type="ECO:0000313" key="3">
    <source>
        <dbReference type="Proteomes" id="UP001367676"/>
    </source>
</evidence>
<keyword evidence="1" id="KW-0812">Transmembrane</keyword>
<organism evidence="2 3">
    <name type="scientific">Parthenolecanium corni</name>
    <dbReference type="NCBI Taxonomy" id="536013"/>
    <lineage>
        <taxon>Eukaryota</taxon>
        <taxon>Metazoa</taxon>
        <taxon>Ecdysozoa</taxon>
        <taxon>Arthropoda</taxon>
        <taxon>Hexapoda</taxon>
        <taxon>Insecta</taxon>
        <taxon>Pterygota</taxon>
        <taxon>Neoptera</taxon>
        <taxon>Paraneoptera</taxon>
        <taxon>Hemiptera</taxon>
        <taxon>Sternorrhyncha</taxon>
        <taxon>Coccoidea</taxon>
        <taxon>Coccidae</taxon>
        <taxon>Parthenolecanium</taxon>
    </lineage>
</organism>
<evidence type="ECO:0000313" key="2">
    <source>
        <dbReference type="EMBL" id="KAK7580053.1"/>
    </source>
</evidence>
<reference evidence="2 3" key="1">
    <citation type="submission" date="2024-03" db="EMBL/GenBank/DDBJ databases">
        <title>Adaptation during the transition from Ophiocordyceps entomopathogen to insect associate is accompanied by gene loss and intensified selection.</title>
        <authorList>
            <person name="Ward C.M."/>
            <person name="Onetto C.A."/>
            <person name="Borneman A.R."/>
        </authorList>
    </citation>
    <scope>NUCLEOTIDE SEQUENCE [LARGE SCALE GENOMIC DNA]</scope>
    <source>
        <strain evidence="2">AWRI1</strain>
        <tissue evidence="2">Single Adult Female</tissue>
    </source>
</reference>
<accession>A0AAN9TDU1</accession>
<sequence>MNETRNDDETSRSRSRRELRKITESTNDFAHQISEYLNFDPTFKEPAILTSMIEILPFNETCKDCWDLDPPPDMILTIPPPPMPTFFASSFITVGNRSNVPCPLLCDWTTGQGMEMKEESPRIGNGEENSWFLLTVSSLTFILFLSMCVTLFLLKCRQNHKMKSCLQKTTGTYSDRTYESILYPSLNNNHIVWATLTRNGKPQTVKVTTIAPPLPPRVSQERSFENCAFAEVDDYSMTYGRPQISPPVKIQNPNIRPINFYPSLKRHNYPSLL</sequence>
<protein>
    <submittedName>
        <fullName evidence="2">Uncharacterized protein</fullName>
    </submittedName>
</protein>
<feature type="transmembrane region" description="Helical" evidence="1">
    <location>
        <begin position="131"/>
        <end position="154"/>
    </location>
</feature>
<keyword evidence="3" id="KW-1185">Reference proteome</keyword>
<evidence type="ECO:0000256" key="1">
    <source>
        <dbReference type="SAM" id="Phobius"/>
    </source>
</evidence>
<proteinExistence type="predicted"/>
<gene>
    <name evidence="2" type="ORF">V9T40_000682</name>
</gene>
<name>A0AAN9TDU1_9HEMI</name>
<keyword evidence="1" id="KW-0472">Membrane</keyword>
<dbReference type="AlphaFoldDB" id="A0AAN9TDU1"/>
<comment type="caution">
    <text evidence="2">The sequence shown here is derived from an EMBL/GenBank/DDBJ whole genome shotgun (WGS) entry which is preliminary data.</text>
</comment>
<dbReference type="Proteomes" id="UP001367676">
    <property type="component" value="Unassembled WGS sequence"/>
</dbReference>
<dbReference type="EMBL" id="JBBCAQ010000034">
    <property type="protein sequence ID" value="KAK7580053.1"/>
    <property type="molecule type" value="Genomic_DNA"/>
</dbReference>